<organism evidence="2 3">
    <name type="scientific">Helicobacter canis</name>
    <dbReference type="NCBI Taxonomy" id="29419"/>
    <lineage>
        <taxon>Bacteria</taxon>
        <taxon>Pseudomonadati</taxon>
        <taxon>Campylobacterota</taxon>
        <taxon>Epsilonproteobacteria</taxon>
        <taxon>Campylobacterales</taxon>
        <taxon>Helicobacteraceae</taxon>
        <taxon>Helicobacter</taxon>
    </lineage>
</organism>
<sequence length="174" mass="19240">MENQAQILESTFEKVDSSDTPIFATAKNMDCHATATQRLAMTASNTASEKVDSSHNAPFSVIASRDSGVAIYKENTQILESTFDKNAQKSQSVASLEKVDSKETAQNVDKSPNEKAEIVPDKISQVAGFLMKKRGCAAFCAEIRLSVYRTSKRQAPRFFAKSQHQNQTKHKHPK</sequence>
<dbReference type="AlphaFoldDB" id="A0A377J241"/>
<feature type="region of interest" description="Disordered" evidence="1">
    <location>
        <begin position="83"/>
        <end position="116"/>
    </location>
</feature>
<gene>
    <name evidence="2" type="ORF">NCTC12410_00323</name>
</gene>
<accession>A0A377J241</accession>
<dbReference type="RefSeq" id="WP_115010841.1">
    <property type="nucleotide sequence ID" value="NZ_UGHV01000001.1"/>
</dbReference>
<dbReference type="EMBL" id="UGHV01000001">
    <property type="protein sequence ID" value="STO96510.1"/>
    <property type="molecule type" value="Genomic_DNA"/>
</dbReference>
<evidence type="ECO:0000313" key="2">
    <source>
        <dbReference type="EMBL" id="STO96510.1"/>
    </source>
</evidence>
<protein>
    <submittedName>
        <fullName evidence="2">Uncharacterized protein</fullName>
    </submittedName>
</protein>
<name>A0A377J241_9HELI</name>
<evidence type="ECO:0000256" key="1">
    <source>
        <dbReference type="SAM" id="MobiDB-lite"/>
    </source>
</evidence>
<dbReference type="Proteomes" id="UP000254841">
    <property type="component" value="Unassembled WGS sequence"/>
</dbReference>
<reference evidence="2 3" key="1">
    <citation type="submission" date="2018-06" db="EMBL/GenBank/DDBJ databases">
        <authorList>
            <consortium name="Pathogen Informatics"/>
            <person name="Doyle S."/>
        </authorList>
    </citation>
    <scope>NUCLEOTIDE SEQUENCE [LARGE SCALE GENOMIC DNA]</scope>
    <source>
        <strain evidence="2 3">NCTC12410</strain>
    </source>
</reference>
<evidence type="ECO:0000313" key="3">
    <source>
        <dbReference type="Proteomes" id="UP000254841"/>
    </source>
</evidence>
<dbReference type="OrthoDB" id="9808398at2"/>
<proteinExistence type="predicted"/>